<reference evidence="2" key="1">
    <citation type="submission" date="2020-11" db="EMBL/GenBank/DDBJ databases">
        <authorList>
            <consortium name="DOE Joint Genome Institute"/>
            <person name="Ahrendt S."/>
            <person name="Riley R."/>
            <person name="Andreopoulos W."/>
            <person name="Labutti K."/>
            <person name="Pangilinan J."/>
            <person name="Ruiz-Duenas F.J."/>
            <person name="Barrasa J.M."/>
            <person name="Sanchez-Garcia M."/>
            <person name="Camarero S."/>
            <person name="Miyauchi S."/>
            <person name="Serrano A."/>
            <person name="Linde D."/>
            <person name="Babiker R."/>
            <person name="Drula E."/>
            <person name="Ayuso-Fernandez I."/>
            <person name="Pacheco R."/>
            <person name="Padilla G."/>
            <person name="Ferreira P."/>
            <person name="Barriuso J."/>
            <person name="Kellner H."/>
            <person name="Castanera R."/>
            <person name="Alfaro M."/>
            <person name="Ramirez L."/>
            <person name="Pisabarro A.G."/>
            <person name="Kuo A."/>
            <person name="Tritt A."/>
            <person name="Lipzen A."/>
            <person name="He G."/>
            <person name="Yan M."/>
            <person name="Ng V."/>
            <person name="Cullen D."/>
            <person name="Martin F."/>
            <person name="Rosso M.-N."/>
            <person name="Henrissat B."/>
            <person name="Hibbett D."/>
            <person name="Martinez A.T."/>
            <person name="Grigoriev I.V."/>
        </authorList>
    </citation>
    <scope>NUCLEOTIDE SEQUENCE</scope>
    <source>
        <strain evidence="2">MF-IS2</strain>
    </source>
</reference>
<proteinExistence type="predicted"/>
<evidence type="ECO:0000313" key="2">
    <source>
        <dbReference type="EMBL" id="KAF9454394.1"/>
    </source>
</evidence>
<keyword evidence="3" id="KW-1185">Reference proteome</keyword>
<gene>
    <name evidence="2" type="ORF">P691DRAFT_394951</name>
</gene>
<organism evidence="2 3">
    <name type="scientific">Macrolepiota fuliginosa MF-IS2</name>
    <dbReference type="NCBI Taxonomy" id="1400762"/>
    <lineage>
        <taxon>Eukaryota</taxon>
        <taxon>Fungi</taxon>
        <taxon>Dikarya</taxon>
        <taxon>Basidiomycota</taxon>
        <taxon>Agaricomycotina</taxon>
        <taxon>Agaricomycetes</taxon>
        <taxon>Agaricomycetidae</taxon>
        <taxon>Agaricales</taxon>
        <taxon>Agaricineae</taxon>
        <taxon>Agaricaceae</taxon>
        <taxon>Macrolepiota</taxon>
    </lineage>
</organism>
<evidence type="ECO:0000256" key="1">
    <source>
        <dbReference type="SAM" id="MobiDB-lite"/>
    </source>
</evidence>
<protein>
    <submittedName>
        <fullName evidence="2">Uncharacterized protein</fullName>
    </submittedName>
</protein>
<name>A0A9P5XPK6_9AGAR</name>
<accession>A0A9P5XPK6</accession>
<feature type="compositionally biased region" description="Low complexity" evidence="1">
    <location>
        <begin position="109"/>
        <end position="121"/>
    </location>
</feature>
<dbReference type="EMBL" id="MU151054">
    <property type="protein sequence ID" value="KAF9454394.1"/>
    <property type="molecule type" value="Genomic_DNA"/>
</dbReference>
<dbReference type="AlphaFoldDB" id="A0A9P5XPK6"/>
<feature type="compositionally biased region" description="Pro residues" evidence="1">
    <location>
        <begin position="151"/>
        <end position="160"/>
    </location>
</feature>
<feature type="compositionally biased region" description="Low complexity" evidence="1">
    <location>
        <begin position="165"/>
        <end position="184"/>
    </location>
</feature>
<dbReference type="Proteomes" id="UP000807342">
    <property type="component" value="Unassembled WGS sequence"/>
</dbReference>
<feature type="region of interest" description="Disordered" evidence="1">
    <location>
        <begin position="52"/>
        <end position="221"/>
    </location>
</feature>
<sequence length="320" mass="34922">MAMLLVMGTEVLMQEISSCPTLRVCLRPHRLQVHRAVCHHFLHINYRLNTVADPSPGGNYPTSSRPGVRRLPPTPGSSSSTVASPTTSFPMPEPEPYFDPSVRPGHYNADSYSSAASSSSAELLKKATTSTTPGRRLPITPGQHLTNYSRPPLPGLPPDPRSSASHHVLPSYPSSSSVSSAYPPEKVPYQIENGGYSSGYSPTAPRRPGTGGNSPSPQVNVYNADGGRIAQNGHQYSQSQPMVPQQYQHYNHAPPPSVGVHQTLNKSPSREYMMPQPDIPQASAPGRTDSLFPCKLIRFIRSPVTHYCERWRLAFGSEYL</sequence>
<feature type="compositionally biased region" description="Low complexity" evidence="1">
    <location>
        <begin position="76"/>
        <end position="88"/>
    </location>
</feature>
<evidence type="ECO:0000313" key="3">
    <source>
        <dbReference type="Proteomes" id="UP000807342"/>
    </source>
</evidence>
<comment type="caution">
    <text evidence="2">The sequence shown here is derived from an EMBL/GenBank/DDBJ whole genome shotgun (WGS) entry which is preliminary data.</text>
</comment>